<dbReference type="InterPro" id="IPR043131">
    <property type="entry name" value="BCAT-like_N"/>
</dbReference>
<comment type="similarity">
    <text evidence="1">Belongs to the class-IV pyridoxal-phosphate-dependent aminotransferase family.</text>
</comment>
<dbReference type="AlphaFoldDB" id="A0A919RJX7"/>
<evidence type="ECO:0008006" key="4">
    <source>
        <dbReference type="Google" id="ProtNLM"/>
    </source>
</evidence>
<comment type="caution">
    <text evidence="2">The sequence shown here is derived from an EMBL/GenBank/DDBJ whole genome shotgun (WGS) entry which is preliminary data.</text>
</comment>
<protein>
    <recommendedName>
        <fullName evidence="4">Aminotransferase</fullName>
    </recommendedName>
</protein>
<evidence type="ECO:0000256" key="1">
    <source>
        <dbReference type="ARBA" id="ARBA00009320"/>
    </source>
</evidence>
<evidence type="ECO:0000313" key="2">
    <source>
        <dbReference type="EMBL" id="GII95003.1"/>
    </source>
</evidence>
<dbReference type="InterPro" id="IPR043132">
    <property type="entry name" value="BCAT-like_C"/>
</dbReference>
<reference evidence="2" key="1">
    <citation type="submission" date="2021-01" db="EMBL/GenBank/DDBJ databases">
        <title>Whole genome shotgun sequence of Sinosporangium siamense NBRC 109515.</title>
        <authorList>
            <person name="Komaki H."/>
            <person name="Tamura T."/>
        </authorList>
    </citation>
    <scope>NUCLEOTIDE SEQUENCE</scope>
    <source>
        <strain evidence="2">NBRC 109515</strain>
    </source>
</reference>
<dbReference type="EMBL" id="BOOW01000032">
    <property type="protein sequence ID" value="GII95003.1"/>
    <property type="molecule type" value="Genomic_DNA"/>
</dbReference>
<dbReference type="Pfam" id="PF01063">
    <property type="entry name" value="Aminotran_4"/>
    <property type="match status" value="1"/>
</dbReference>
<dbReference type="SUPFAM" id="SSF56752">
    <property type="entry name" value="D-aminoacid aminotransferase-like PLP-dependent enzymes"/>
    <property type="match status" value="1"/>
</dbReference>
<accession>A0A919RJX7</accession>
<dbReference type="InterPro" id="IPR001544">
    <property type="entry name" value="Aminotrans_IV"/>
</dbReference>
<keyword evidence="3" id="KW-1185">Reference proteome</keyword>
<proteinExistence type="inferred from homology"/>
<name>A0A919RJX7_9ACTN</name>
<dbReference type="Proteomes" id="UP000606172">
    <property type="component" value="Unassembled WGS sequence"/>
</dbReference>
<dbReference type="RefSeq" id="WP_204030022.1">
    <property type="nucleotide sequence ID" value="NZ_BOOW01000032.1"/>
</dbReference>
<organism evidence="2 3">
    <name type="scientific">Sinosporangium siamense</name>
    <dbReference type="NCBI Taxonomy" id="1367973"/>
    <lineage>
        <taxon>Bacteria</taxon>
        <taxon>Bacillati</taxon>
        <taxon>Actinomycetota</taxon>
        <taxon>Actinomycetes</taxon>
        <taxon>Streptosporangiales</taxon>
        <taxon>Streptosporangiaceae</taxon>
        <taxon>Sinosporangium</taxon>
    </lineage>
</organism>
<dbReference type="PANTHER" id="PTHR42743">
    <property type="entry name" value="AMINO-ACID AMINOTRANSFERASE"/>
    <property type="match status" value="1"/>
</dbReference>
<dbReference type="InterPro" id="IPR036038">
    <property type="entry name" value="Aminotransferase-like"/>
</dbReference>
<evidence type="ECO:0000313" key="3">
    <source>
        <dbReference type="Proteomes" id="UP000606172"/>
    </source>
</evidence>
<dbReference type="Gene3D" id="3.20.10.10">
    <property type="entry name" value="D-amino Acid Aminotransferase, subunit A, domain 2"/>
    <property type="match status" value="1"/>
</dbReference>
<dbReference type="NCBIfam" id="NF006734">
    <property type="entry name" value="PRK09266.1"/>
    <property type="match status" value="1"/>
</dbReference>
<dbReference type="PANTHER" id="PTHR42743:SF13">
    <property type="entry name" value="P-LOOP CONTAINING NUCLEOSIDE TRIPHOSPHATE HYDROLASE PROTEIN"/>
    <property type="match status" value="1"/>
</dbReference>
<dbReference type="GO" id="GO:0046394">
    <property type="term" value="P:carboxylic acid biosynthetic process"/>
    <property type="evidence" value="ECO:0007669"/>
    <property type="project" value="UniProtKB-ARBA"/>
</dbReference>
<dbReference type="Gene3D" id="3.30.470.10">
    <property type="match status" value="1"/>
</dbReference>
<dbReference type="InterPro" id="IPR050571">
    <property type="entry name" value="Class-IV_PLP-Dep_Aminotrnsfr"/>
</dbReference>
<sequence>MSELNGVPVTLDALQSLALINYGHFTTMRVEEQRVKGLSRHLDRLARDCRTVFGVELDRDEVCGYMRHAVDGRPGPLVLRVTVFDPTLDLGRPGGAAQPQVLVTTRPAAALPAQPMTVQTMRFQRDLPAVKHVGLFSTLRIRRQAQVNGYDDALFTDNASFVTEGATWNVGFFDGDRVVWPSGDMLPGVTMGLLQHVHHQTVTRSVSLHELPAMRAAFATNTAIGIRVISKIDNIRFPVDHPIVEVLRKEYEAVPFEPLTPAHPASSHGR</sequence>
<gene>
    <name evidence="2" type="ORF">Ssi02_52340</name>
</gene>
<dbReference type="GO" id="GO:0003824">
    <property type="term" value="F:catalytic activity"/>
    <property type="evidence" value="ECO:0007669"/>
    <property type="project" value="InterPro"/>
</dbReference>